<evidence type="ECO:0000313" key="2">
    <source>
        <dbReference type="EMBL" id="EEF25112.1"/>
    </source>
</evidence>
<dbReference type="AlphaFoldDB" id="B9TGA1"/>
<dbReference type="InterPro" id="IPR019302">
    <property type="entry name" value="CAP12/PCTIR_TIR_dom"/>
</dbReference>
<dbReference type="Pfam" id="PF10137">
    <property type="entry name" value="CAP12-PCTIR_TIR"/>
    <property type="match status" value="1"/>
</dbReference>
<organism evidence="2 3">
    <name type="scientific">Ricinus communis</name>
    <name type="common">Castor bean</name>
    <dbReference type="NCBI Taxonomy" id="3988"/>
    <lineage>
        <taxon>Eukaryota</taxon>
        <taxon>Viridiplantae</taxon>
        <taxon>Streptophyta</taxon>
        <taxon>Embryophyta</taxon>
        <taxon>Tracheophyta</taxon>
        <taxon>Spermatophyta</taxon>
        <taxon>Magnoliopsida</taxon>
        <taxon>eudicotyledons</taxon>
        <taxon>Gunneridae</taxon>
        <taxon>Pentapetalae</taxon>
        <taxon>rosids</taxon>
        <taxon>fabids</taxon>
        <taxon>Malpighiales</taxon>
        <taxon>Euphorbiaceae</taxon>
        <taxon>Acalyphoideae</taxon>
        <taxon>Acalypheae</taxon>
        <taxon>Ricinus</taxon>
    </lineage>
</organism>
<dbReference type="Proteomes" id="UP000008311">
    <property type="component" value="Unassembled WGS sequence"/>
</dbReference>
<sequence length="249" mass="27478">MKPKIFIGSSREGLDIANAIHANLTRDAECTVWSNGVFQISGTTIYSLINALRNSDFGVFVFSPDDLTIMRGQQNPVVRDNVIFELGLFIGRLGVERCFFITPDHVADLRLPTDLMGIMPGQYEANRHDKNWLAATNPICMQIRAKLIELKSFQDAAVNTPPATATTMASSSGQEVKHDLSHDHAATDQHLGLEPHGKAYALTGNTHKHKEAIKQAGASWNKGLKKWIIRGSDKAKFERLIADVNDSTL</sequence>
<name>B9TGA1_RICCO</name>
<accession>B9TGA1</accession>
<dbReference type="InParanoid" id="B9TGA1"/>
<evidence type="ECO:0000313" key="3">
    <source>
        <dbReference type="Proteomes" id="UP000008311"/>
    </source>
</evidence>
<evidence type="ECO:0000259" key="1">
    <source>
        <dbReference type="Pfam" id="PF10137"/>
    </source>
</evidence>
<reference evidence="3" key="1">
    <citation type="journal article" date="2010" name="Nat. Biotechnol.">
        <title>Draft genome sequence of the oilseed species Ricinus communis.</title>
        <authorList>
            <person name="Chan A.P."/>
            <person name="Crabtree J."/>
            <person name="Zhao Q."/>
            <person name="Lorenzi H."/>
            <person name="Orvis J."/>
            <person name="Puiu D."/>
            <person name="Melake-Berhan A."/>
            <person name="Jones K.M."/>
            <person name="Redman J."/>
            <person name="Chen G."/>
            <person name="Cahoon E.B."/>
            <person name="Gedil M."/>
            <person name="Stanke M."/>
            <person name="Haas B.J."/>
            <person name="Wortman J.R."/>
            <person name="Fraser-Liggett C.M."/>
            <person name="Ravel J."/>
            <person name="Rabinowicz P.D."/>
        </authorList>
    </citation>
    <scope>NUCLEOTIDE SEQUENCE [LARGE SCALE GENOMIC DNA]</scope>
    <source>
        <strain evidence="3">cv. Hale</strain>
    </source>
</reference>
<dbReference type="EMBL" id="EQ980508">
    <property type="protein sequence ID" value="EEF25112.1"/>
    <property type="molecule type" value="Genomic_DNA"/>
</dbReference>
<dbReference type="GO" id="GO:0050135">
    <property type="term" value="F:NADP+ nucleosidase activity"/>
    <property type="evidence" value="ECO:0007669"/>
    <property type="project" value="InterPro"/>
</dbReference>
<gene>
    <name evidence="2" type="ORF">RCOM_1818940</name>
</gene>
<feature type="domain" description="CD-NTase-associated protein 12/Pycsar effector protein TIR" evidence="1">
    <location>
        <begin position="4"/>
        <end position="124"/>
    </location>
</feature>
<protein>
    <recommendedName>
        <fullName evidence="1">CD-NTase-associated protein 12/Pycsar effector protein TIR domain-containing protein</fullName>
    </recommendedName>
</protein>
<keyword evidence="3" id="KW-1185">Reference proteome</keyword>
<proteinExistence type="predicted"/>